<keyword evidence="2" id="KW-0812">Transmembrane</keyword>
<dbReference type="EMBL" id="CP036402">
    <property type="protein sequence ID" value="QBI21103.1"/>
    <property type="molecule type" value="Genomic_DNA"/>
</dbReference>
<reference evidence="3 4" key="1">
    <citation type="submission" date="2019-01" db="EMBL/GenBank/DDBJ databases">
        <title>Egibacter rhizosphaerae EGI 80759T.</title>
        <authorList>
            <person name="Chen D.-D."/>
            <person name="Tian Y."/>
            <person name="Jiao J.-Y."/>
            <person name="Zhang X.-T."/>
            <person name="Zhang Y.-G."/>
            <person name="Zhang Y."/>
            <person name="Xiao M."/>
            <person name="Shu W.-S."/>
            <person name="Li W.-J."/>
        </authorList>
    </citation>
    <scope>NUCLEOTIDE SEQUENCE [LARGE SCALE GENOMIC DNA]</scope>
    <source>
        <strain evidence="3 4">EGI 80759</strain>
    </source>
</reference>
<feature type="region of interest" description="Disordered" evidence="1">
    <location>
        <begin position="599"/>
        <end position="621"/>
    </location>
</feature>
<evidence type="ECO:0000313" key="3">
    <source>
        <dbReference type="EMBL" id="QBI21103.1"/>
    </source>
</evidence>
<evidence type="ECO:0000256" key="2">
    <source>
        <dbReference type="SAM" id="Phobius"/>
    </source>
</evidence>
<dbReference type="RefSeq" id="WP_131156096.1">
    <property type="nucleotide sequence ID" value="NZ_CP036402.1"/>
</dbReference>
<evidence type="ECO:0000256" key="1">
    <source>
        <dbReference type="SAM" id="MobiDB-lite"/>
    </source>
</evidence>
<feature type="region of interest" description="Disordered" evidence="1">
    <location>
        <begin position="67"/>
        <end position="132"/>
    </location>
</feature>
<protein>
    <submittedName>
        <fullName evidence="3">Uncharacterized protein</fullName>
    </submittedName>
</protein>
<keyword evidence="2" id="KW-1133">Transmembrane helix</keyword>
<feature type="compositionally biased region" description="Acidic residues" evidence="1">
    <location>
        <begin position="69"/>
        <end position="127"/>
    </location>
</feature>
<proteinExistence type="predicted"/>
<organism evidence="3 4">
    <name type="scientific">Egibacter rhizosphaerae</name>
    <dbReference type="NCBI Taxonomy" id="1670831"/>
    <lineage>
        <taxon>Bacteria</taxon>
        <taxon>Bacillati</taxon>
        <taxon>Actinomycetota</taxon>
        <taxon>Nitriliruptoria</taxon>
        <taxon>Egibacterales</taxon>
        <taxon>Egibacteraceae</taxon>
        <taxon>Egibacter</taxon>
    </lineage>
</organism>
<evidence type="ECO:0000313" key="4">
    <source>
        <dbReference type="Proteomes" id="UP000291469"/>
    </source>
</evidence>
<gene>
    <name evidence="3" type="ORF">ER308_17005</name>
</gene>
<sequence>MRDFEERLRASLASEARVVRPDPTGLDRVEARIRRRRVVAWTAPATAAVAMLAFAAMAVPALLPHSEEVELESDSPADDGTDEPDEEPPEVAEEPETEAVPEPQPEPEPEPEPELDEQPPPDEEPEPDPLAPFDAVDELVERTPAVIGLEEDAAWTASTWTGQVWHDAHEEEQPAAGPMAVSPTADAMSPGGAFAAEADDLPEGCATLRLVQGAASPEDYRSVRVEPAQCAGTPAISPGGDQLAWVEEQSVVTIAPVDGLLGDNGDPDHLGEWELDAEAALDVAAWVSGVDGWKLLLREGAGSSGHLHALLVDREADGTVDLPEDALGSDTRVDLDGVAPLAVAPHDTGQPRVEEVDVLGLDNGTPVIRSGFLGAENAREIPLPDELAAPLRAEDAQAWLTRHRRDVLLGDGLGEVWHVELPRTTDETAEVTELEAEWRGAGFVADGAEGPGREGAGDLDEELLPADVSDEAASTWRMLGRLATDGRLEELPARGPERLEVEIDGGLVDATDEPEALAAVDPDEVLAILAVPEQVEAMGDGLMGWSFPASFQAREGEDGAMLPPAELEHLPGDRVDEEGRWTGSQVRVMADGSWDATLVGEADAADDADPDAALEPGAVID</sequence>
<name>A0A411YIP8_9ACTN</name>
<dbReference type="KEGG" id="erz:ER308_17005"/>
<accession>A0A411YIP8</accession>
<dbReference type="Proteomes" id="UP000291469">
    <property type="component" value="Chromosome"/>
</dbReference>
<keyword evidence="4" id="KW-1185">Reference proteome</keyword>
<feature type="transmembrane region" description="Helical" evidence="2">
    <location>
        <begin position="38"/>
        <end position="63"/>
    </location>
</feature>
<keyword evidence="2" id="KW-0472">Membrane</keyword>
<dbReference type="AlphaFoldDB" id="A0A411YIP8"/>
<feature type="compositionally biased region" description="Acidic residues" evidence="1">
    <location>
        <begin position="603"/>
        <end position="612"/>
    </location>
</feature>